<organism evidence="6 7">
    <name type="scientific">Rhizobium rhizoryzae</name>
    <dbReference type="NCBI Taxonomy" id="451876"/>
    <lineage>
        <taxon>Bacteria</taxon>
        <taxon>Pseudomonadati</taxon>
        <taxon>Pseudomonadota</taxon>
        <taxon>Alphaproteobacteria</taxon>
        <taxon>Hyphomicrobiales</taxon>
        <taxon>Rhizobiaceae</taxon>
        <taxon>Rhizobium/Agrobacterium group</taxon>
        <taxon>Rhizobium</taxon>
    </lineage>
</organism>
<sequence>MIPTPSMALRAVRGSLVAKIFAVCFLAIHLPLIAMIAYLGSGFSTNPGPVLTILLAATLIGTITCLSTLWWFIRPLRNLASAVQQYQADGTPVRLRLAQSDEIGVVANTVATTIAELDGVMRKLRQQASTDQLTGLGNRRWLTERIAIEQTRAEREKAPISVVLFDLDHFKNINDSHGHDVGDKVLMAVGEVIRDNLRRYDLAARIGGEEFCLVLPKTRASEAAAIAERFRAQFEKLWIEPLRPGRVTASFGVYEATPADSMQAMLLQADRALYRAKETGRNRVQSAGWPAESR</sequence>
<dbReference type="GO" id="GO:0052621">
    <property type="term" value="F:diguanylate cyclase activity"/>
    <property type="evidence" value="ECO:0007669"/>
    <property type="project" value="UniProtKB-EC"/>
</dbReference>
<dbReference type="GO" id="GO:0016020">
    <property type="term" value="C:membrane"/>
    <property type="evidence" value="ECO:0007669"/>
    <property type="project" value="InterPro"/>
</dbReference>
<dbReference type="Proteomes" id="UP000519897">
    <property type="component" value="Unassembled WGS sequence"/>
</dbReference>
<reference evidence="6 7" key="1">
    <citation type="submission" date="2020-08" db="EMBL/GenBank/DDBJ databases">
        <title>Genomic Encyclopedia of Type Strains, Phase IV (KMG-IV): sequencing the most valuable type-strain genomes for metagenomic binning, comparative biology and taxonomic classification.</title>
        <authorList>
            <person name="Goeker M."/>
        </authorList>
    </citation>
    <scope>NUCLEOTIDE SEQUENCE [LARGE SCALE GENOMIC DNA]</scope>
    <source>
        <strain evidence="6 7">DSM 29514</strain>
    </source>
</reference>
<feature type="transmembrane region" description="Helical" evidence="3">
    <location>
        <begin position="51"/>
        <end position="73"/>
    </location>
</feature>
<evidence type="ECO:0000259" key="4">
    <source>
        <dbReference type="PROSITE" id="PS50885"/>
    </source>
</evidence>
<dbReference type="GO" id="GO:0007165">
    <property type="term" value="P:signal transduction"/>
    <property type="evidence" value="ECO:0007669"/>
    <property type="project" value="InterPro"/>
</dbReference>
<gene>
    <name evidence="6" type="ORF">GGQ72_002471</name>
</gene>
<dbReference type="NCBIfam" id="TIGR00254">
    <property type="entry name" value="GGDEF"/>
    <property type="match status" value="1"/>
</dbReference>
<dbReference type="SMART" id="SM00267">
    <property type="entry name" value="GGDEF"/>
    <property type="match status" value="1"/>
</dbReference>
<dbReference type="InterPro" id="IPR029787">
    <property type="entry name" value="Nucleotide_cyclase"/>
</dbReference>
<dbReference type="PROSITE" id="PS50887">
    <property type="entry name" value="GGDEF"/>
    <property type="match status" value="1"/>
</dbReference>
<dbReference type="Gene3D" id="3.30.70.270">
    <property type="match status" value="1"/>
</dbReference>
<evidence type="ECO:0000313" key="7">
    <source>
        <dbReference type="Proteomes" id="UP000519897"/>
    </source>
</evidence>
<feature type="domain" description="HAMP" evidence="4">
    <location>
        <begin position="70"/>
        <end position="122"/>
    </location>
</feature>
<dbReference type="RefSeq" id="WP_165134706.1">
    <property type="nucleotide sequence ID" value="NZ_CP049250.1"/>
</dbReference>
<dbReference type="FunFam" id="3.30.70.270:FF:000001">
    <property type="entry name" value="Diguanylate cyclase domain protein"/>
    <property type="match status" value="1"/>
</dbReference>
<dbReference type="InterPro" id="IPR050469">
    <property type="entry name" value="Diguanylate_Cyclase"/>
</dbReference>
<dbReference type="PANTHER" id="PTHR45138:SF9">
    <property type="entry name" value="DIGUANYLATE CYCLASE DGCM-RELATED"/>
    <property type="match status" value="1"/>
</dbReference>
<evidence type="ECO:0000256" key="2">
    <source>
        <dbReference type="ARBA" id="ARBA00034247"/>
    </source>
</evidence>
<evidence type="ECO:0000259" key="5">
    <source>
        <dbReference type="PROSITE" id="PS50887"/>
    </source>
</evidence>
<feature type="transmembrane region" description="Helical" evidence="3">
    <location>
        <begin position="20"/>
        <end position="39"/>
    </location>
</feature>
<feature type="domain" description="GGDEF" evidence="5">
    <location>
        <begin position="158"/>
        <end position="289"/>
    </location>
</feature>
<dbReference type="Pfam" id="PF00990">
    <property type="entry name" value="GGDEF"/>
    <property type="match status" value="1"/>
</dbReference>
<dbReference type="Gene3D" id="6.10.340.10">
    <property type="match status" value="1"/>
</dbReference>
<protein>
    <recommendedName>
        <fullName evidence="1">diguanylate cyclase</fullName>
        <ecNumber evidence="1">2.7.7.65</ecNumber>
    </recommendedName>
</protein>
<comment type="caution">
    <text evidence="6">The sequence shown here is derived from an EMBL/GenBank/DDBJ whole genome shotgun (WGS) entry which is preliminary data.</text>
</comment>
<evidence type="ECO:0000256" key="3">
    <source>
        <dbReference type="SAM" id="Phobius"/>
    </source>
</evidence>
<comment type="catalytic activity">
    <reaction evidence="2">
        <text>2 GTP = 3',3'-c-di-GMP + 2 diphosphate</text>
        <dbReference type="Rhea" id="RHEA:24898"/>
        <dbReference type="ChEBI" id="CHEBI:33019"/>
        <dbReference type="ChEBI" id="CHEBI:37565"/>
        <dbReference type="ChEBI" id="CHEBI:58805"/>
        <dbReference type="EC" id="2.7.7.65"/>
    </reaction>
</comment>
<keyword evidence="3" id="KW-0812">Transmembrane</keyword>
<evidence type="ECO:0000256" key="1">
    <source>
        <dbReference type="ARBA" id="ARBA00012528"/>
    </source>
</evidence>
<keyword evidence="7" id="KW-1185">Reference proteome</keyword>
<dbReference type="InterPro" id="IPR043128">
    <property type="entry name" value="Rev_trsase/Diguanyl_cyclase"/>
</dbReference>
<accession>A0A7W6LGE2</accession>
<dbReference type="InterPro" id="IPR003660">
    <property type="entry name" value="HAMP_dom"/>
</dbReference>
<dbReference type="PROSITE" id="PS50885">
    <property type="entry name" value="HAMP"/>
    <property type="match status" value="1"/>
</dbReference>
<dbReference type="PANTHER" id="PTHR45138">
    <property type="entry name" value="REGULATORY COMPONENTS OF SENSORY TRANSDUCTION SYSTEM"/>
    <property type="match status" value="1"/>
</dbReference>
<dbReference type="SUPFAM" id="SSF55073">
    <property type="entry name" value="Nucleotide cyclase"/>
    <property type="match status" value="1"/>
</dbReference>
<name>A0A7W6LGE2_9HYPH</name>
<dbReference type="CDD" id="cd01949">
    <property type="entry name" value="GGDEF"/>
    <property type="match status" value="1"/>
</dbReference>
<keyword evidence="3" id="KW-1133">Transmembrane helix</keyword>
<keyword evidence="3" id="KW-0472">Membrane</keyword>
<proteinExistence type="predicted"/>
<dbReference type="EMBL" id="JACIEC010000002">
    <property type="protein sequence ID" value="MBB4143919.1"/>
    <property type="molecule type" value="Genomic_DNA"/>
</dbReference>
<evidence type="ECO:0000313" key="6">
    <source>
        <dbReference type="EMBL" id="MBB4143919.1"/>
    </source>
</evidence>
<dbReference type="InterPro" id="IPR000160">
    <property type="entry name" value="GGDEF_dom"/>
</dbReference>
<dbReference type="AlphaFoldDB" id="A0A7W6LGE2"/>
<dbReference type="SMART" id="SM00304">
    <property type="entry name" value="HAMP"/>
    <property type="match status" value="1"/>
</dbReference>
<dbReference type="EC" id="2.7.7.65" evidence="1"/>